<dbReference type="RefSeq" id="WP_369059772.1">
    <property type="nucleotide sequence ID" value="NZ_CP158375.1"/>
</dbReference>
<evidence type="ECO:0000259" key="2">
    <source>
        <dbReference type="Pfam" id="PF05448"/>
    </source>
</evidence>
<name>A0AB39KTU9_9CAUL</name>
<dbReference type="InterPro" id="IPR050261">
    <property type="entry name" value="FrsA_esterase"/>
</dbReference>
<evidence type="ECO:0000256" key="1">
    <source>
        <dbReference type="SAM" id="SignalP"/>
    </source>
</evidence>
<dbReference type="EMBL" id="CP158375">
    <property type="protein sequence ID" value="XDO96896.1"/>
    <property type="molecule type" value="Genomic_DNA"/>
</dbReference>
<feature type="signal peptide" evidence="1">
    <location>
        <begin position="1"/>
        <end position="22"/>
    </location>
</feature>
<dbReference type="Pfam" id="PF05448">
    <property type="entry name" value="AXE1"/>
    <property type="match status" value="1"/>
</dbReference>
<gene>
    <name evidence="3" type="ORF">ABOZ73_00245</name>
</gene>
<reference evidence="3" key="1">
    <citation type="submission" date="2024-06" db="EMBL/GenBank/DDBJ databases">
        <title>Caulobacter inopinatus, sp. nov.</title>
        <authorList>
            <person name="Donachie S.P."/>
        </authorList>
    </citation>
    <scope>NUCLEOTIDE SEQUENCE</scope>
    <source>
        <strain evidence="3">73W</strain>
    </source>
</reference>
<dbReference type="PANTHER" id="PTHR22946:SF8">
    <property type="entry name" value="ACETYL XYLAN ESTERASE DOMAIN-CONTAINING PROTEIN"/>
    <property type="match status" value="1"/>
</dbReference>
<evidence type="ECO:0000313" key="3">
    <source>
        <dbReference type="EMBL" id="XDO96896.1"/>
    </source>
</evidence>
<dbReference type="Gene3D" id="3.40.50.1820">
    <property type="entry name" value="alpha/beta hydrolase"/>
    <property type="match status" value="2"/>
</dbReference>
<feature type="chain" id="PRO_5044307225" evidence="1">
    <location>
        <begin position="23"/>
        <end position="674"/>
    </location>
</feature>
<protein>
    <submittedName>
        <fullName evidence="3">Acetylxylan esterase</fullName>
    </submittedName>
</protein>
<sequence>MKIRTLTAGLSAFALLTGAAQAAEPTGRDQLIRYIDGLAGQQLKAREAELAAVDTAAKMDARKAKMRQSILDLIGGLPAERTPLKARAMGGYQADGYRVEKVVYESLPGYFVTANVYVPAGGKGPFPAVLITPGHSPDGKAGDRFGGNLAKAGILALIYDEIGMGERLQHYDPELGESKVGRPTGEHSMAYWQTVPVGDHVSRYFIWDAMRGLDYLQSRADVDGARLGAFGCSGGGTVTSFLTALDERVKAAASACYVNTFRHVLAGPGPQEAEQSPPGFIAAGLDVPDWVELAAPRPYAVISTEADFFPFEGAKAAYEEARRVWGLYGAQDRITWITGPGGHGNLAPVGDKIVGFFGRWLNNDTTQRPFVDIRPPRPEDNLVTATGQVSTSLKGVTLQQINQTRAAQVAPASSAAIPLERLRADIRTVTKARTPAMSLKAGQGACVLSGSPAGDLDCRLTAPQGAGKKRALVITGTPEQLAAARAQTNALSAKGWVVMELPARGSGGAEEIKAALLGDWNLLSLRAMLVGETVLGLRVDDVAGAVAALSARDDVAPGVAVYALGAMAPAALHAAVLDDRITSLTLDGALASYRMAVDRPIQRNLPAVLPFGVLRHYDLTDLTTSLGARPVTWVNPQNGVGEALRQAQFESLFRAKPASVRWAARGARDPLVLP</sequence>
<dbReference type="AlphaFoldDB" id="A0AB39KTU9"/>
<dbReference type="PANTHER" id="PTHR22946">
    <property type="entry name" value="DIENELACTONE HYDROLASE DOMAIN-CONTAINING PROTEIN-RELATED"/>
    <property type="match status" value="1"/>
</dbReference>
<keyword evidence="1" id="KW-0732">Signal</keyword>
<proteinExistence type="predicted"/>
<dbReference type="SUPFAM" id="SSF53474">
    <property type="entry name" value="alpha/beta-Hydrolases"/>
    <property type="match status" value="2"/>
</dbReference>
<dbReference type="InterPro" id="IPR029058">
    <property type="entry name" value="AB_hydrolase_fold"/>
</dbReference>
<feature type="domain" description="Acetyl xylan esterase" evidence="2">
    <location>
        <begin position="93"/>
        <end position="264"/>
    </location>
</feature>
<organism evidence="3">
    <name type="scientific">Caulobacter sp. 73W</name>
    <dbReference type="NCBI Taxonomy" id="3161137"/>
    <lineage>
        <taxon>Bacteria</taxon>
        <taxon>Pseudomonadati</taxon>
        <taxon>Pseudomonadota</taxon>
        <taxon>Alphaproteobacteria</taxon>
        <taxon>Caulobacterales</taxon>
        <taxon>Caulobacteraceae</taxon>
        <taxon>Caulobacter</taxon>
    </lineage>
</organism>
<dbReference type="InterPro" id="IPR008391">
    <property type="entry name" value="AXE1_dom"/>
</dbReference>
<accession>A0AB39KTU9</accession>